<organism evidence="1 2">
    <name type="scientific">Collybiopsis luxurians FD-317 M1</name>
    <dbReference type="NCBI Taxonomy" id="944289"/>
    <lineage>
        <taxon>Eukaryota</taxon>
        <taxon>Fungi</taxon>
        <taxon>Dikarya</taxon>
        <taxon>Basidiomycota</taxon>
        <taxon>Agaricomycotina</taxon>
        <taxon>Agaricomycetes</taxon>
        <taxon>Agaricomycetidae</taxon>
        <taxon>Agaricales</taxon>
        <taxon>Marasmiineae</taxon>
        <taxon>Omphalotaceae</taxon>
        <taxon>Collybiopsis</taxon>
        <taxon>Collybiopsis luxurians</taxon>
    </lineage>
</organism>
<gene>
    <name evidence="1" type="ORF">GYMLUDRAFT_108223</name>
</gene>
<accession>A0A0D0CNG3</accession>
<evidence type="ECO:0000313" key="2">
    <source>
        <dbReference type="Proteomes" id="UP000053593"/>
    </source>
</evidence>
<dbReference type="HOGENOM" id="CLU_142395_0_0_1"/>
<dbReference type="AlphaFoldDB" id="A0A0D0CNG3"/>
<proteinExistence type="predicted"/>
<sequence length="89" mass="10026">MNSVNLSMGFSGFQLHSGFYPYIIPLQLPSDSPQYHLNAHEFLQQLQLEVLEAQDCLLSAKVDQACSSNKHCMLNPKFEVSDKVLLITN</sequence>
<dbReference type="EMBL" id="KN834776">
    <property type="protein sequence ID" value="KIK60262.1"/>
    <property type="molecule type" value="Genomic_DNA"/>
</dbReference>
<name>A0A0D0CNG3_9AGAR</name>
<protein>
    <submittedName>
        <fullName evidence="1">Uncharacterized protein</fullName>
    </submittedName>
</protein>
<feature type="non-terminal residue" evidence="1">
    <location>
        <position position="89"/>
    </location>
</feature>
<keyword evidence="2" id="KW-1185">Reference proteome</keyword>
<dbReference type="Proteomes" id="UP000053593">
    <property type="component" value="Unassembled WGS sequence"/>
</dbReference>
<evidence type="ECO:0000313" key="1">
    <source>
        <dbReference type="EMBL" id="KIK60262.1"/>
    </source>
</evidence>
<reference evidence="1 2" key="1">
    <citation type="submission" date="2014-04" db="EMBL/GenBank/DDBJ databases">
        <title>Evolutionary Origins and Diversification of the Mycorrhizal Mutualists.</title>
        <authorList>
            <consortium name="DOE Joint Genome Institute"/>
            <consortium name="Mycorrhizal Genomics Consortium"/>
            <person name="Kohler A."/>
            <person name="Kuo A."/>
            <person name="Nagy L.G."/>
            <person name="Floudas D."/>
            <person name="Copeland A."/>
            <person name="Barry K.W."/>
            <person name="Cichocki N."/>
            <person name="Veneault-Fourrey C."/>
            <person name="LaButti K."/>
            <person name="Lindquist E.A."/>
            <person name="Lipzen A."/>
            <person name="Lundell T."/>
            <person name="Morin E."/>
            <person name="Murat C."/>
            <person name="Riley R."/>
            <person name="Ohm R."/>
            <person name="Sun H."/>
            <person name="Tunlid A."/>
            <person name="Henrissat B."/>
            <person name="Grigoriev I.V."/>
            <person name="Hibbett D.S."/>
            <person name="Martin F."/>
        </authorList>
    </citation>
    <scope>NUCLEOTIDE SEQUENCE [LARGE SCALE GENOMIC DNA]</scope>
    <source>
        <strain evidence="1 2">FD-317 M1</strain>
    </source>
</reference>